<name>A0ABR9DV52_9GAMM</name>
<evidence type="ECO:0000313" key="1">
    <source>
        <dbReference type="EMBL" id="MBE0358246.1"/>
    </source>
</evidence>
<reference evidence="1 2" key="1">
    <citation type="submission" date="2015-06" db="EMBL/GenBank/DDBJ databases">
        <title>Genome sequence of Pseudoalteromonas aliena.</title>
        <authorList>
            <person name="Xie B.-B."/>
            <person name="Rong J.-C."/>
            <person name="Qin Q.-L."/>
            <person name="Zhang Y.-Z."/>
        </authorList>
    </citation>
    <scope>NUCLEOTIDE SEQUENCE [LARGE SCALE GENOMIC DNA]</scope>
    <source>
        <strain evidence="1 2">SW19</strain>
    </source>
</reference>
<keyword evidence="2" id="KW-1185">Reference proteome</keyword>
<comment type="caution">
    <text evidence="1">The sequence shown here is derived from an EMBL/GenBank/DDBJ whole genome shotgun (WGS) entry which is preliminary data.</text>
</comment>
<dbReference type="Proteomes" id="UP000648482">
    <property type="component" value="Unassembled WGS sequence"/>
</dbReference>
<protein>
    <submittedName>
        <fullName evidence="1">Uncharacterized protein</fullName>
    </submittedName>
</protein>
<organism evidence="1 2">
    <name type="scientific">Pseudoalteromonas aliena SW19</name>
    <dbReference type="NCBI Taxonomy" id="1314866"/>
    <lineage>
        <taxon>Bacteria</taxon>
        <taxon>Pseudomonadati</taxon>
        <taxon>Pseudomonadota</taxon>
        <taxon>Gammaproteobacteria</taxon>
        <taxon>Alteromonadales</taxon>
        <taxon>Pseudoalteromonadaceae</taxon>
        <taxon>Pseudoalteromonas</taxon>
    </lineage>
</organism>
<sequence length="41" mass="4635">MSFLINKNALNMKPKQHENQINDRTYLPILTTGLASFALTS</sequence>
<proteinExistence type="predicted"/>
<gene>
    <name evidence="1" type="ORF">PALI_a1491</name>
</gene>
<accession>A0ABR9DV52</accession>
<evidence type="ECO:0000313" key="2">
    <source>
        <dbReference type="Proteomes" id="UP000648482"/>
    </source>
</evidence>
<dbReference type="EMBL" id="AQGU01000022">
    <property type="protein sequence ID" value="MBE0358246.1"/>
    <property type="molecule type" value="Genomic_DNA"/>
</dbReference>